<evidence type="ECO:0000259" key="6">
    <source>
        <dbReference type="Pfam" id="PF08281"/>
    </source>
</evidence>
<organism evidence="7 8">
    <name type="scientific">Flavobacterium aciduliphilum</name>
    <dbReference type="NCBI Taxonomy" id="1101402"/>
    <lineage>
        <taxon>Bacteria</taxon>
        <taxon>Pseudomonadati</taxon>
        <taxon>Bacteroidota</taxon>
        <taxon>Flavobacteriia</taxon>
        <taxon>Flavobacteriales</taxon>
        <taxon>Flavobacteriaceae</taxon>
        <taxon>Flavobacterium</taxon>
    </lineage>
</organism>
<dbReference type="SUPFAM" id="SSF88659">
    <property type="entry name" value="Sigma3 and sigma4 domains of RNA polymerase sigma factors"/>
    <property type="match status" value="1"/>
</dbReference>
<keyword evidence="3" id="KW-0731">Sigma factor</keyword>
<dbReference type="InterPro" id="IPR013324">
    <property type="entry name" value="RNA_pol_sigma_r3/r4-like"/>
</dbReference>
<proteinExistence type="inferred from homology"/>
<dbReference type="NCBIfam" id="TIGR02937">
    <property type="entry name" value="sigma70-ECF"/>
    <property type="match status" value="1"/>
</dbReference>
<dbReference type="GO" id="GO:0003677">
    <property type="term" value="F:DNA binding"/>
    <property type="evidence" value="ECO:0007669"/>
    <property type="project" value="InterPro"/>
</dbReference>
<dbReference type="AlphaFoldDB" id="A0A328YA77"/>
<dbReference type="OrthoDB" id="1027298at2"/>
<dbReference type="Gene3D" id="1.10.1740.10">
    <property type="match status" value="1"/>
</dbReference>
<dbReference type="GO" id="GO:0006352">
    <property type="term" value="P:DNA-templated transcription initiation"/>
    <property type="evidence" value="ECO:0007669"/>
    <property type="project" value="InterPro"/>
</dbReference>
<name>A0A328YA77_9FLAO</name>
<dbReference type="InterPro" id="IPR007627">
    <property type="entry name" value="RNA_pol_sigma70_r2"/>
</dbReference>
<evidence type="ECO:0000256" key="1">
    <source>
        <dbReference type="ARBA" id="ARBA00010641"/>
    </source>
</evidence>
<dbReference type="GO" id="GO:0016987">
    <property type="term" value="F:sigma factor activity"/>
    <property type="evidence" value="ECO:0007669"/>
    <property type="project" value="UniProtKB-KW"/>
</dbReference>
<dbReference type="RefSeq" id="WP_112113672.1">
    <property type="nucleotide sequence ID" value="NZ_QLSZ01000009.1"/>
</dbReference>
<evidence type="ECO:0000313" key="7">
    <source>
        <dbReference type="EMBL" id="RAR70829.1"/>
    </source>
</evidence>
<dbReference type="CDD" id="cd06171">
    <property type="entry name" value="Sigma70_r4"/>
    <property type="match status" value="1"/>
</dbReference>
<evidence type="ECO:0000256" key="2">
    <source>
        <dbReference type="ARBA" id="ARBA00023015"/>
    </source>
</evidence>
<dbReference type="EMBL" id="QLSZ01000009">
    <property type="protein sequence ID" value="RAR70829.1"/>
    <property type="molecule type" value="Genomic_DNA"/>
</dbReference>
<comment type="caution">
    <text evidence="7">The sequence shown here is derived from an EMBL/GenBank/DDBJ whole genome shotgun (WGS) entry which is preliminary data.</text>
</comment>
<evidence type="ECO:0000256" key="3">
    <source>
        <dbReference type="ARBA" id="ARBA00023082"/>
    </source>
</evidence>
<dbReference type="InterPro" id="IPR014284">
    <property type="entry name" value="RNA_pol_sigma-70_dom"/>
</dbReference>
<sequence>MQHSEEKEIIAQLKKNDDKAFQLLVDLFSKKVYNTCIGMLQNMEDAEDVTQEIFITIHLNIHQFKAESSLSTWIYRISVNKCLETIRSRNRRKRFGVFKSIFSSDGEKALENHSDFVHPGIQMENKERAAILFQAIDLLPEQQRTAYVLHKLEQVSYNEIAEIMNVSLSAVESLLFRAKQNLKKFLAHYYEENEK</sequence>
<dbReference type="InterPro" id="IPR039425">
    <property type="entry name" value="RNA_pol_sigma-70-like"/>
</dbReference>
<gene>
    <name evidence="7" type="ORF">CLV55_10980</name>
</gene>
<dbReference type="SUPFAM" id="SSF88946">
    <property type="entry name" value="Sigma2 domain of RNA polymerase sigma factors"/>
    <property type="match status" value="1"/>
</dbReference>
<feature type="domain" description="RNA polymerase sigma factor 70 region 4 type 2" evidence="6">
    <location>
        <begin position="132"/>
        <end position="182"/>
    </location>
</feature>
<dbReference type="Pfam" id="PF08281">
    <property type="entry name" value="Sigma70_r4_2"/>
    <property type="match status" value="1"/>
</dbReference>
<dbReference type="Gene3D" id="1.10.10.10">
    <property type="entry name" value="Winged helix-like DNA-binding domain superfamily/Winged helix DNA-binding domain"/>
    <property type="match status" value="1"/>
</dbReference>
<keyword evidence="8" id="KW-1185">Reference proteome</keyword>
<keyword evidence="2" id="KW-0805">Transcription regulation</keyword>
<keyword evidence="4" id="KW-0804">Transcription</keyword>
<evidence type="ECO:0000256" key="4">
    <source>
        <dbReference type="ARBA" id="ARBA00023163"/>
    </source>
</evidence>
<dbReference type="Proteomes" id="UP000248840">
    <property type="component" value="Unassembled WGS sequence"/>
</dbReference>
<dbReference type="PANTHER" id="PTHR43133">
    <property type="entry name" value="RNA POLYMERASE ECF-TYPE SIGMA FACTO"/>
    <property type="match status" value="1"/>
</dbReference>
<dbReference type="InterPro" id="IPR013249">
    <property type="entry name" value="RNA_pol_sigma70_r4_t2"/>
</dbReference>
<evidence type="ECO:0000313" key="8">
    <source>
        <dbReference type="Proteomes" id="UP000248840"/>
    </source>
</evidence>
<evidence type="ECO:0000259" key="5">
    <source>
        <dbReference type="Pfam" id="PF04542"/>
    </source>
</evidence>
<dbReference type="InterPro" id="IPR036388">
    <property type="entry name" value="WH-like_DNA-bd_sf"/>
</dbReference>
<feature type="domain" description="RNA polymerase sigma-70 region 2" evidence="5">
    <location>
        <begin position="24"/>
        <end position="92"/>
    </location>
</feature>
<dbReference type="InterPro" id="IPR013325">
    <property type="entry name" value="RNA_pol_sigma_r2"/>
</dbReference>
<reference evidence="7 8" key="1">
    <citation type="submission" date="2018-06" db="EMBL/GenBank/DDBJ databases">
        <title>Genomic Encyclopedia of Archaeal and Bacterial Type Strains, Phase II (KMG-II): from individual species to whole genera.</title>
        <authorList>
            <person name="Goeker M."/>
        </authorList>
    </citation>
    <scope>NUCLEOTIDE SEQUENCE [LARGE SCALE GENOMIC DNA]</scope>
    <source>
        <strain evidence="7 8">DSM 25663</strain>
    </source>
</reference>
<accession>A0A328YA77</accession>
<comment type="similarity">
    <text evidence="1">Belongs to the sigma-70 factor family. ECF subfamily.</text>
</comment>
<dbReference type="Pfam" id="PF04542">
    <property type="entry name" value="Sigma70_r2"/>
    <property type="match status" value="1"/>
</dbReference>
<dbReference type="PANTHER" id="PTHR43133:SF51">
    <property type="entry name" value="RNA POLYMERASE SIGMA FACTOR"/>
    <property type="match status" value="1"/>
</dbReference>
<protein>
    <submittedName>
        <fullName evidence="7">RNA polymerase sigma-70 factor (ECF subfamily)</fullName>
    </submittedName>
</protein>